<protein>
    <submittedName>
        <fullName evidence="1">Uncharacterized protein</fullName>
    </submittedName>
</protein>
<reference evidence="2" key="1">
    <citation type="journal article" date="2024" name="IScience">
        <title>Strigolactones Initiate the Formation of Haustorium-like Structures in Castilleja.</title>
        <authorList>
            <person name="Buerger M."/>
            <person name="Peterson D."/>
            <person name="Chory J."/>
        </authorList>
    </citation>
    <scope>NUCLEOTIDE SEQUENCE [LARGE SCALE GENOMIC DNA]</scope>
</reference>
<gene>
    <name evidence="1" type="ORF">CASFOL_001159</name>
</gene>
<accession>A0ABD3ELS3</accession>
<name>A0ABD3ELS3_9LAMI</name>
<keyword evidence="2" id="KW-1185">Reference proteome</keyword>
<dbReference type="AlphaFoldDB" id="A0ABD3ELS3"/>
<organism evidence="1 2">
    <name type="scientific">Castilleja foliolosa</name>
    <dbReference type="NCBI Taxonomy" id="1961234"/>
    <lineage>
        <taxon>Eukaryota</taxon>
        <taxon>Viridiplantae</taxon>
        <taxon>Streptophyta</taxon>
        <taxon>Embryophyta</taxon>
        <taxon>Tracheophyta</taxon>
        <taxon>Spermatophyta</taxon>
        <taxon>Magnoliopsida</taxon>
        <taxon>eudicotyledons</taxon>
        <taxon>Gunneridae</taxon>
        <taxon>Pentapetalae</taxon>
        <taxon>asterids</taxon>
        <taxon>lamiids</taxon>
        <taxon>Lamiales</taxon>
        <taxon>Orobanchaceae</taxon>
        <taxon>Pedicularideae</taxon>
        <taxon>Castillejinae</taxon>
        <taxon>Castilleja</taxon>
    </lineage>
</organism>
<evidence type="ECO:0000313" key="1">
    <source>
        <dbReference type="EMBL" id="KAL3655373.1"/>
    </source>
</evidence>
<comment type="caution">
    <text evidence="1">The sequence shown here is derived from an EMBL/GenBank/DDBJ whole genome shotgun (WGS) entry which is preliminary data.</text>
</comment>
<dbReference type="Proteomes" id="UP001632038">
    <property type="component" value="Unassembled WGS sequence"/>
</dbReference>
<proteinExistence type="predicted"/>
<sequence length="106" mass="12804">MGSKLGYAYDFQLAMVGEDEINSKYKSIRKDGVRIFLFEFRTNFILKKRPEYLEEEEEEEEYRLEDYWMTEDEIESLLKKTLDFTRNIASDPQIRFTESYPGHRVP</sequence>
<evidence type="ECO:0000313" key="2">
    <source>
        <dbReference type="Proteomes" id="UP001632038"/>
    </source>
</evidence>
<dbReference type="EMBL" id="JAVIJP010000002">
    <property type="protein sequence ID" value="KAL3655373.1"/>
    <property type="molecule type" value="Genomic_DNA"/>
</dbReference>